<gene>
    <name evidence="3" type="primary">LOC128198002</name>
</gene>
<dbReference type="InterPro" id="IPR017850">
    <property type="entry name" value="Alkaline_phosphatase_core_sf"/>
</dbReference>
<feature type="transmembrane region" description="Helical" evidence="1">
    <location>
        <begin position="12"/>
        <end position="31"/>
    </location>
</feature>
<dbReference type="PANTHER" id="PTHR10974">
    <property type="entry name" value="FI08016P-RELATED"/>
    <property type="match status" value="1"/>
</dbReference>
<keyword evidence="2" id="KW-1185">Reference proteome</keyword>
<dbReference type="Pfam" id="PF02995">
    <property type="entry name" value="DUF229"/>
    <property type="match status" value="1"/>
</dbReference>
<accession>A0ABM3LEW3</accession>
<evidence type="ECO:0000313" key="2">
    <source>
        <dbReference type="Proteomes" id="UP001652582"/>
    </source>
</evidence>
<evidence type="ECO:0000256" key="1">
    <source>
        <dbReference type="SAM" id="Phobius"/>
    </source>
</evidence>
<keyword evidence="1" id="KW-0472">Membrane</keyword>
<name>A0ABM3LEW3_BICAN</name>
<organism evidence="2 3">
    <name type="scientific">Bicyclus anynana</name>
    <name type="common">Squinting bush brown butterfly</name>
    <dbReference type="NCBI Taxonomy" id="110368"/>
    <lineage>
        <taxon>Eukaryota</taxon>
        <taxon>Metazoa</taxon>
        <taxon>Ecdysozoa</taxon>
        <taxon>Arthropoda</taxon>
        <taxon>Hexapoda</taxon>
        <taxon>Insecta</taxon>
        <taxon>Pterygota</taxon>
        <taxon>Neoptera</taxon>
        <taxon>Endopterygota</taxon>
        <taxon>Lepidoptera</taxon>
        <taxon>Glossata</taxon>
        <taxon>Ditrysia</taxon>
        <taxon>Papilionoidea</taxon>
        <taxon>Nymphalidae</taxon>
        <taxon>Satyrinae</taxon>
        <taxon>Satyrini</taxon>
        <taxon>Mycalesina</taxon>
        <taxon>Bicyclus</taxon>
    </lineage>
</organism>
<dbReference type="CDD" id="cd16021">
    <property type="entry name" value="ALP_like"/>
    <property type="match status" value="1"/>
</dbReference>
<protein>
    <submittedName>
        <fullName evidence="3">Uncharacterized protein LOC128198002</fullName>
    </submittedName>
</protein>
<dbReference type="SUPFAM" id="SSF53649">
    <property type="entry name" value="Alkaline phosphatase-like"/>
    <property type="match status" value="1"/>
</dbReference>
<dbReference type="PANTHER" id="PTHR10974:SF9">
    <property type="entry name" value="DUF229 DOMAIN CONTAINING PROTEIN-RELATED"/>
    <property type="match status" value="1"/>
</dbReference>
<keyword evidence="1" id="KW-0812">Transmembrane</keyword>
<dbReference type="RefSeq" id="XP_052737612.1">
    <property type="nucleotide sequence ID" value="XM_052881652.1"/>
</dbReference>
<proteinExistence type="predicted"/>
<evidence type="ECO:0000313" key="3">
    <source>
        <dbReference type="RefSeq" id="XP_052737612.1"/>
    </source>
</evidence>
<sequence length="646" mass="75093">MVYNSKRLRLILYLFITVLPFYYIISINLYAKKPALEILYQNDSTEFMDINLTTLKYYIEEQVNENYLIRTPGCTIPDYSKTYKIVEAKYDKARSTCGTRAVLIEKISNEEIVFLIDEKKMKPYTKGKKYSCCYQFGYPAIVSGEEDYTQVRYTNCTNFKHKTKGELKTELITVTCALDSSKKRAIYEDAYIILKKLNKEPTEEQKTKKPWNVLVLGLDTVSRARVYSSLPKTLKYMLTNNWLDFRAYQKVGYNTFPNVVSLLTGAKLSTIYRTCSPGMDQCNHLMMWTDFKNNGFKTATGEEDLQLPDTFAKLGYKSSPTDHYMRPLFVTGEKRRGNIICTKMKPSGKNIIDYASTFAETYKDENFFGFFWSNSYSHNLENILTLIDNDLVNLFTKLNDTGVLNNTFIYFLSDHGFRSSTLRVPYESYYDERLPMFFMWVPTEFRESRPQEYNNLKINQNRLITPYDVYLTFHHTITISDSQPFLEKKSEACPNCTSIFNNISIDRTCEDAGVDEKWCSCHELVEISQKNSDVIQATNLAVARIQDKVSKVKTTHCMKCEMLKLKSILRSHTYRDEYRNNTYYVIAFVMSPADVAYEIKAVKHNETFTLYSENTISVYNVRGRCAIVQNERAYCVCSPSCKSHTN</sequence>
<dbReference type="GeneID" id="128198002"/>
<reference evidence="3" key="1">
    <citation type="submission" date="2025-08" db="UniProtKB">
        <authorList>
            <consortium name="RefSeq"/>
        </authorList>
    </citation>
    <scope>IDENTIFICATION</scope>
</reference>
<dbReference type="Proteomes" id="UP001652582">
    <property type="component" value="Chromosome 5"/>
</dbReference>
<dbReference type="InterPro" id="IPR004245">
    <property type="entry name" value="DUF229"/>
</dbReference>
<keyword evidence="1" id="KW-1133">Transmembrane helix</keyword>
<dbReference type="Gene3D" id="3.40.720.10">
    <property type="entry name" value="Alkaline Phosphatase, subunit A"/>
    <property type="match status" value="1"/>
</dbReference>